<evidence type="ECO:0000313" key="2">
    <source>
        <dbReference type="Proteomes" id="UP000762676"/>
    </source>
</evidence>
<keyword evidence="2" id="KW-1185">Reference proteome</keyword>
<dbReference type="AlphaFoldDB" id="A0AAV4JUY4"/>
<sequence length="116" mass="13179">MRPQTPVTAPANHTAVPAVKTMWEILHFDCQGKNFYSLVRLNFPSKTSVQHNIKMSATWTLTCPATENGRFVRRSWLVPLTGILTSRMKVVKGQPSTIPPIDSKPKQNYCYTYLEL</sequence>
<comment type="caution">
    <text evidence="1">The sequence shown here is derived from an EMBL/GenBank/DDBJ whole genome shotgun (WGS) entry which is preliminary data.</text>
</comment>
<dbReference type="Proteomes" id="UP000762676">
    <property type="component" value="Unassembled WGS sequence"/>
</dbReference>
<evidence type="ECO:0000313" key="1">
    <source>
        <dbReference type="EMBL" id="GFS26095.1"/>
    </source>
</evidence>
<protein>
    <submittedName>
        <fullName evidence="1">Uncharacterized protein</fullName>
    </submittedName>
</protein>
<dbReference type="EMBL" id="BMAT01014090">
    <property type="protein sequence ID" value="GFS26095.1"/>
    <property type="molecule type" value="Genomic_DNA"/>
</dbReference>
<gene>
    <name evidence="1" type="ORF">ElyMa_007043400</name>
</gene>
<proteinExistence type="predicted"/>
<reference evidence="1 2" key="1">
    <citation type="journal article" date="2021" name="Elife">
        <title>Chloroplast acquisition without the gene transfer in kleptoplastic sea slugs, Plakobranchus ocellatus.</title>
        <authorList>
            <person name="Maeda T."/>
            <person name="Takahashi S."/>
            <person name="Yoshida T."/>
            <person name="Shimamura S."/>
            <person name="Takaki Y."/>
            <person name="Nagai Y."/>
            <person name="Toyoda A."/>
            <person name="Suzuki Y."/>
            <person name="Arimoto A."/>
            <person name="Ishii H."/>
            <person name="Satoh N."/>
            <person name="Nishiyama T."/>
            <person name="Hasebe M."/>
            <person name="Maruyama T."/>
            <person name="Minagawa J."/>
            <person name="Obokata J."/>
            <person name="Shigenobu S."/>
        </authorList>
    </citation>
    <scope>NUCLEOTIDE SEQUENCE [LARGE SCALE GENOMIC DNA]</scope>
</reference>
<organism evidence="1 2">
    <name type="scientific">Elysia marginata</name>
    <dbReference type="NCBI Taxonomy" id="1093978"/>
    <lineage>
        <taxon>Eukaryota</taxon>
        <taxon>Metazoa</taxon>
        <taxon>Spiralia</taxon>
        <taxon>Lophotrochozoa</taxon>
        <taxon>Mollusca</taxon>
        <taxon>Gastropoda</taxon>
        <taxon>Heterobranchia</taxon>
        <taxon>Euthyneura</taxon>
        <taxon>Panpulmonata</taxon>
        <taxon>Sacoglossa</taxon>
        <taxon>Placobranchoidea</taxon>
        <taxon>Plakobranchidae</taxon>
        <taxon>Elysia</taxon>
    </lineage>
</organism>
<accession>A0AAV4JUY4</accession>
<name>A0AAV4JUY4_9GAST</name>